<proteinExistence type="predicted"/>
<gene>
    <name evidence="2" type="ORF">SAMN04488072_1233</name>
</gene>
<dbReference type="Proteomes" id="UP000198642">
    <property type="component" value="Unassembled WGS sequence"/>
</dbReference>
<dbReference type="GO" id="GO:0008270">
    <property type="term" value="F:zinc ion binding"/>
    <property type="evidence" value="ECO:0007669"/>
    <property type="project" value="InterPro"/>
</dbReference>
<sequence length="260" mass="29523">MITTLEYNAPFEKGKQYQRRQIHQLYKGQQQGGISTPANYPYIFIFTGESGEQYGYRDGWDETSTMYYYTGEGQYGSMTFTKGNKAIRDHVENGKTIYLFQYVASGIVEFIDEMAYVGHEIRFVPDHNGDEREAIVFYLERVEHIEQESEASQFDATTHSLGHLREIAEAVETSEDPRETKVQVRYRAAAVKAYALTRANGICEACGEEAPFVKKDGTPFLEVHHLYRLSDGGADQPEAVAAICPNCHRRVHYGGGRFIV</sequence>
<dbReference type="GO" id="GO:0004519">
    <property type="term" value="F:endonuclease activity"/>
    <property type="evidence" value="ECO:0007669"/>
    <property type="project" value="InterPro"/>
</dbReference>
<dbReference type="Pfam" id="PF26348">
    <property type="entry name" value="SRA_ScoMcrA"/>
    <property type="match status" value="1"/>
</dbReference>
<dbReference type="STRING" id="237679.SAMN04488072_1233"/>
<dbReference type="InterPro" id="IPR002711">
    <property type="entry name" value="HNH"/>
</dbReference>
<dbReference type="InterPro" id="IPR058712">
    <property type="entry name" value="SRA_ScoMcrA"/>
</dbReference>
<dbReference type="Pfam" id="PF01844">
    <property type="entry name" value="HNH"/>
    <property type="match status" value="1"/>
</dbReference>
<dbReference type="AlphaFoldDB" id="A0A1I1AK85"/>
<dbReference type="Gene3D" id="1.10.30.50">
    <property type="match status" value="1"/>
</dbReference>
<evidence type="ECO:0000313" key="3">
    <source>
        <dbReference type="Proteomes" id="UP000198642"/>
    </source>
</evidence>
<name>A0A1I1AK85_9BACI</name>
<reference evidence="2 3" key="1">
    <citation type="submission" date="2016-10" db="EMBL/GenBank/DDBJ databases">
        <authorList>
            <person name="de Groot N.N."/>
        </authorList>
    </citation>
    <scope>NUCLEOTIDE SEQUENCE [LARGE SCALE GENOMIC DNA]</scope>
    <source>
        <strain evidence="2 3">CGMCC 1.3702</strain>
    </source>
</reference>
<dbReference type="RefSeq" id="WP_244535800.1">
    <property type="nucleotide sequence ID" value="NZ_FOJW01000023.1"/>
</dbReference>
<dbReference type="GO" id="GO:0003676">
    <property type="term" value="F:nucleic acid binding"/>
    <property type="evidence" value="ECO:0007669"/>
    <property type="project" value="InterPro"/>
</dbReference>
<dbReference type="InterPro" id="IPR003615">
    <property type="entry name" value="HNH_nuc"/>
</dbReference>
<dbReference type="SMART" id="SM00507">
    <property type="entry name" value="HNHc"/>
    <property type="match status" value="1"/>
</dbReference>
<feature type="domain" description="HNH nuclease" evidence="1">
    <location>
        <begin position="190"/>
        <end position="249"/>
    </location>
</feature>
<dbReference type="CDD" id="cd00085">
    <property type="entry name" value="HNHc"/>
    <property type="match status" value="1"/>
</dbReference>
<evidence type="ECO:0000313" key="2">
    <source>
        <dbReference type="EMBL" id="SFB38434.1"/>
    </source>
</evidence>
<evidence type="ECO:0000259" key="1">
    <source>
        <dbReference type="SMART" id="SM00507"/>
    </source>
</evidence>
<protein>
    <submittedName>
        <fullName evidence="2">5-methylcytosine-specific restriction enzyme A</fullName>
    </submittedName>
</protein>
<keyword evidence="3" id="KW-1185">Reference proteome</keyword>
<organism evidence="2 3">
    <name type="scientific">Lentibacillus halodurans</name>
    <dbReference type="NCBI Taxonomy" id="237679"/>
    <lineage>
        <taxon>Bacteria</taxon>
        <taxon>Bacillati</taxon>
        <taxon>Bacillota</taxon>
        <taxon>Bacilli</taxon>
        <taxon>Bacillales</taxon>
        <taxon>Bacillaceae</taxon>
        <taxon>Lentibacillus</taxon>
    </lineage>
</organism>
<dbReference type="EMBL" id="FOJW01000023">
    <property type="protein sequence ID" value="SFB38434.1"/>
    <property type="molecule type" value="Genomic_DNA"/>
</dbReference>
<accession>A0A1I1AK85</accession>